<protein>
    <submittedName>
        <fullName evidence="1">Uncharacterized protein</fullName>
    </submittedName>
</protein>
<dbReference type="AlphaFoldDB" id="A0AAV2EW76"/>
<sequence length="103" mass="11633">MTTLDDNDAYSQPPFSRPPAIFRRAPGGAIAAVVEHVAAQRKNQTHRSINCGGENSDLVAETQSETCLKNMRIFFWGDSNNVDTIKNLLELLVVEFQRRLWWG</sequence>
<evidence type="ECO:0000313" key="2">
    <source>
        <dbReference type="Proteomes" id="UP001497516"/>
    </source>
</evidence>
<reference evidence="1 2" key="1">
    <citation type="submission" date="2024-04" db="EMBL/GenBank/DDBJ databases">
        <authorList>
            <person name="Fracassetti M."/>
        </authorList>
    </citation>
    <scope>NUCLEOTIDE SEQUENCE [LARGE SCALE GENOMIC DNA]</scope>
</reference>
<accession>A0AAV2EW76</accession>
<gene>
    <name evidence="1" type="ORF">LTRI10_LOCUS30898</name>
</gene>
<dbReference type="Proteomes" id="UP001497516">
    <property type="component" value="Chromosome 5"/>
</dbReference>
<keyword evidence="2" id="KW-1185">Reference proteome</keyword>
<name>A0AAV2EW76_9ROSI</name>
<organism evidence="1 2">
    <name type="scientific">Linum trigynum</name>
    <dbReference type="NCBI Taxonomy" id="586398"/>
    <lineage>
        <taxon>Eukaryota</taxon>
        <taxon>Viridiplantae</taxon>
        <taxon>Streptophyta</taxon>
        <taxon>Embryophyta</taxon>
        <taxon>Tracheophyta</taxon>
        <taxon>Spermatophyta</taxon>
        <taxon>Magnoliopsida</taxon>
        <taxon>eudicotyledons</taxon>
        <taxon>Gunneridae</taxon>
        <taxon>Pentapetalae</taxon>
        <taxon>rosids</taxon>
        <taxon>fabids</taxon>
        <taxon>Malpighiales</taxon>
        <taxon>Linaceae</taxon>
        <taxon>Linum</taxon>
    </lineage>
</organism>
<dbReference type="EMBL" id="OZ034818">
    <property type="protein sequence ID" value="CAL1390089.1"/>
    <property type="molecule type" value="Genomic_DNA"/>
</dbReference>
<proteinExistence type="predicted"/>
<evidence type="ECO:0000313" key="1">
    <source>
        <dbReference type="EMBL" id="CAL1390089.1"/>
    </source>
</evidence>